<evidence type="ECO:0000259" key="5">
    <source>
        <dbReference type="SMART" id="SM00827"/>
    </source>
</evidence>
<dbReference type="EC" id="2.3.1.39" evidence="1"/>
<dbReference type="InterPro" id="IPR050858">
    <property type="entry name" value="Mal-CoA-ACP_Trans/PKS_FabD"/>
</dbReference>
<dbReference type="InterPro" id="IPR014043">
    <property type="entry name" value="Acyl_transferase_dom"/>
</dbReference>
<dbReference type="GO" id="GO:0004314">
    <property type="term" value="F:[acyl-carrier-protein] S-malonyltransferase activity"/>
    <property type="evidence" value="ECO:0007669"/>
    <property type="project" value="UniProtKB-EC"/>
</dbReference>
<dbReference type="SUPFAM" id="SSF52151">
    <property type="entry name" value="FabD/lysophospholipase-like"/>
    <property type="match status" value="1"/>
</dbReference>
<evidence type="ECO:0000256" key="4">
    <source>
        <dbReference type="ARBA" id="ARBA00048462"/>
    </source>
</evidence>
<gene>
    <name evidence="6" type="ORF">QCA50_009313</name>
</gene>
<dbReference type="InterPro" id="IPR001227">
    <property type="entry name" value="Ac_transferase_dom_sf"/>
</dbReference>
<proteinExistence type="predicted"/>
<organism evidence="6 7">
    <name type="scientific">Cerrena zonata</name>
    <dbReference type="NCBI Taxonomy" id="2478898"/>
    <lineage>
        <taxon>Eukaryota</taxon>
        <taxon>Fungi</taxon>
        <taxon>Dikarya</taxon>
        <taxon>Basidiomycota</taxon>
        <taxon>Agaricomycotina</taxon>
        <taxon>Agaricomycetes</taxon>
        <taxon>Polyporales</taxon>
        <taxon>Cerrenaceae</taxon>
        <taxon>Cerrena</taxon>
    </lineage>
</organism>
<name>A0AAW0GEK2_9APHY</name>
<evidence type="ECO:0000256" key="2">
    <source>
        <dbReference type="ARBA" id="ARBA00022679"/>
    </source>
</evidence>
<dbReference type="EMBL" id="JASBNA010000013">
    <property type="protein sequence ID" value="KAK7687445.1"/>
    <property type="molecule type" value="Genomic_DNA"/>
</dbReference>
<keyword evidence="7" id="KW-1185">Reference proteome</keyword>
<dbReference type="Pfam" id="PF00698">
    <property type="entry name" value="Acyl_transf_1"/>
    <property type="match status" value="1"/>
</dbReference>
<evidence type="ECO:0000256" key="1">
    <source>
        <dbReference type="ARBA" id="ARBA00013258"/>
    </source>
</evidence>
<comment type="catalytic activity">
    <reaction evidence="4">
        <text>holo-[ACP] + malonyl-CoA = malonyl-[ACP] + CoA</text>
        <dbReference type="Rhea" id="RHEA:41792"/>
        <dbReference type="Rhea" id="RHEA-COMP:9623"/>
        <dbReference type="Rhea" id="RHEA-COMP:9685"/>
        <dbReference type="ChEBI" id="CHEBI:57287"/>
        <dbReference type="ChEBI" id="CHEBI:57384"/>
        <dbReference type="ChEBI" id="CHEBI:64479"/>
        <dbReference type="ChEBI" id="CHEBI:78449"/>
        <dbReference type="EC" id="2.3.1.39"/>
    </reaction>
</comment>
<dbReference type="Gene3D" id="3.40.366.10">
    <property type="entry name" value="Malonyl-Coenzyme A Acyl Carrier Protein, domain 2"/>
    <property type="match status" value="1"/>
</dbReference>
<dbReference type="SMART" id="SM00827">
    <property type="entry name" value="PKS_AT"/>
    <property type="match status" value="1"/>
</dbReference>
<dbReference type="PANTHER" id="PTHR42681:SF1">
    <property type="entry name" value="MALONYL-COA-ACYL CARRIER PROTEIN TRANSACYLASE, MITOCHONDRIAL"/>
    <property type="match status" value="1"/>
</dbReference>
<feature type="domain" description="Malonyl-CoA:ACP transacylase (MAT)" evidence="5">
    <location>
        <begin position="44"/>
        <end position="309"/>
    </location>
</feature>
<keyword evidence="3" id="KW-0012">Acyltransferase</keyword>
<dbReference type="Proteomes" id="UP001385951">
    <property type="component" value="Unassembled WGS sequence"/>
</dbReference>
<evidence type="ECO:0000313" key="7">
    <source>
        <dbReference type="Proteomes" id="UP001385951"/>
    </source>
</evidence>
<accession>A0AAW0GEK2</accession>
<evidence type="ECO:0000313" key="6">
    <source>
        <dbReference type="EMBL" id="KAK7687445.1"/>
    </source>
</evidence>
<reference evidence="6 7" key="1">
    <citation type="submission" date="2022-09" db="EMBL/GenBank/DDBJ databases">
        <authorList>
            <person name="Palmer J.M."/>
        </authorList>
    </citation>
    <scope>NUCLEOTIDE SEQUENCE [LARGE SCALE GENOMIC DNA]</scope>
    <source>
        <strain evidence="6 7">DSM 7382</strain>
    </source>
</reference>
<dbReference type="GO" id="GO:0006633">
    <property type="term" value="P:fatty acid biosynthetic process"/>
    <property type="evidence" value="ECO:0007669"/>
    <property type="project" value="TreeGrafter"/>
</dbReference>
<keyword evidence="2" id="KW-0808">Transferase</keyword>
<dbReference type="Gene3D" id="3.30.70.250">
    <property type="entry name" value="Malonyl-CoA ACP transacylase, ACP-binding"/>
    <property type="match status" value="1"/>
</dbReference>
<protein>
    <recommendedName>
        <fullName evidence="1">[acyl-carrier-protein] S-malonyltransferase</fullName>
        <ecNumber evidence="1">2.3.1.39</ecNumber>
    </recommendedName>
</protein>
<evidence type="ECO:0000256" key="3">
    <source>
        <dbReference type="ARBA" id="ARBA00023315"/>
    </source>
</evidence>
<dbReference type="PANTHER" id="PTHR42681">
    <property type="entry name" value="MALONYL-COA-ACYL CARRIER PROTEIN TRANSACYLASE, MITOCHONDRIAL"/>
    <property type="match status" value="1"/>
</dbReference>
<dbReference type="AlphaFoldDB" id="A0AAW0GEK2"/>
<sequence length="325" mass="36017">MLRPIARSGIRHLTTRRSAVTCPGQGIIQAGFLGPYAQYRDNLLSPVLEEIDQALDMKFTENLFNQDPGFARDWLMHTANAQPAIVSTTYIINYLYEQVAGQSLIDCSDAILGHSLGEYSALLLSGVTDLSTAVRLVRRRGELMQSLLDPTSDYGMMALMIRPNQFDSLVSYFHEHRVLANINSFQQLVILGEKSQLQSVLSEVPGKKSILKKISLPVQIPFHNELLSQIEPELTGLVDFSSIKQPRIPIISNLSGEKVLDAKQAVSNTIAVNSKPVQWVKSLSLLQAENYRVLNLGPGEVLHNLNSKFDLENVSLSSLASFNDI</sequence>
<comment type="caution">
    <text evidence="6">The sequence shown here is derived from an EMBL/GenBank/DDBJ whole genome shotgun (WGS) entry which is preliminary data.</text>
</comment>
<dbReference type="InterPro" id="IPR016035">
    <property type="entry name" value="Acyl_Trfase/lysoPLipase"/>
</dbReference>
<dbReference type="GO" id="GO:0005739">
    <property type="term" value="C:mitochondrion"/>
    <property type="evidence" value="ECO:0007669"/>
    <property type="project" value="TreeGrafter"/>
</dbReference>